<evidence type="ECO:0000256" key="4">
    <source>
        <dbReference type="SAM" id="SignalP"/>
    </source>
</evidence>
<proteinExistence type="inferred from homology"/>
<evidence type="ECO:0000256" key="2">
    <source>
        <dbReference type="ARBA" id="ARBA00022729"/>
    </source>
</evidence>
<dbReference type="SUPFAM" id="SSF111384">
    <property type="entry name" value="OmpH-like"/>
    <property type="match status" value="1"/>
</dbReference>
<evidence type="ECO:0008006" key="7">
    <source>
        <dbReference type="Google" id="ProtNLM"/>
    </source>
</evidence>
<protein>
    <recommendedName>
        <fullName evidence="7">Outer membrane protein</fullName>
    </recommendedName>
</protein>
<dbReference type="Proteomes" id="UP000184222">
    <property type="component" value="Chromosome"/>
</dbReference>
<keyword evidence="6" id="KW-1185">Reference proteome</keyword>
<name>A0A1L4BQ13_9GAMM</name>
<gene>
    <name evidence="5" type="ORF">F7310_00585</name>
</gene>
<dbReference type="PANTHER" id="PTHR35089">
    <property type="entry name" value="CHAPERONE PROTEIN SKP"/>
    <property type="match status" value="1"/>
</dbReference>
<reference evidence="5 6" key="1">
    <citation type="journal article" date="2016" name="Appl. Environ. Microbiol.">
        <title>Whole genome relationships among Francisella bacteria of diverse origin define new species and provide specific regions for detection.</title>
        <authorList>
            <person name="Challacombe J.F."/>
            <person name="Petersen J.M."/>
            <person name="Gallegos-Graves V."/>
            <person name="Hodge D."/>
            <person name="Pillai S."/>
            <person name="Kuske C.R."/>
        </authorList>
    </citation>
    <scope>NUCLEOTIDE SEQUENCE [LARGE SCALE GENOMIC DNA]</scope>
    <source>
        <strain evidence="6">TX07-7310</strain>
    </source>
</reference>
<dbReference type="GO" id="GO:0050821">
    <property type="term" value="P:protein stabilization"/>
    <property type="evidence" value="ECO:0007669"/>
    <property type="project" value="TreeGrafter"/>
</dbReference>
<dbReference type="PANTHER" id="PTHR35089:SF1">
    <property type="entry name" value="CHAPERONE PROTEIN SKP"/>
    <property type="match status" value="1"/>
</dbReference>
<dbReference type="Gene3D" id="3.30.910.20">
    <property type="entry name" value="Skp domain"/>
    <property type="match status" value="1"/>
</dbReference>
<sequence length="179" mass="19248">MKKTVLGAMIAGGLMVSASTAMAGGVCFANVQDIFETSPLGKAKVTADQQKLKPQMDKLKKTITTLQQKVNSYTEEKDDVASDDAKGDKSQAEAADKTEDQDKQQAQADLEKAMQQYQNLMNEVQKMASDDADAFKDALTKASGDVAKDKGCDAVLPAEMSLYNVDGIDVTKQIVAKMQ</sequence>
<dbReference type="OrthoDB" id="5604321at2"/>
<dbReference type="GO" id="GO:0005829">
    <property type="term" value="C:cytosol"/>
    <property type="evidence" value="ECO:0007669"/>
    <property type="project" value="TreeGrafter"/>
</dbReference>
<evidence type="ECO:0000313" key="5">
    <source>
        <dbReference type="EMBL" id="API85940.1"/>
    </source>
</evidence>
<dbReference type="InterPro" id="IPR024930">
    <property type="entry name" value="Skp_dom_sf"/>
</dbReference>
<evidence type="ECO:0000256" key="3">
    <source>
        <dbReference type="SAM" id="MobiDB-lite"/>
    </source>
</evidence>
<dbReference type="STRING" id="573570.F7310_00585"/>
<organism evidence="5 6">
    <name type="scientific">Francisella uliginis</name>
    <dbReference type="NCBI Taxonomy" id="573570"/>
    <lineage>
        <taxon>Bacteria</taxon>
        <taxon>Pseudomonadati</taxon>
        <taxon>Pseudomonadota</taxon>
        <taxon>Gammaproteobacteria</taxon>
        <taxon>Thiotrichales</taxon>
        <taxon>Francisellaceae</taxon>
        <taxon>Francisella</taxon>
    </lineage>
</organism>
<dbReference type="InterPro" id="IPR005632">
    <property type="entry name" value="Chaperone_Skp"/>
</dbReference>
<dbReference type="GO" id="GO:0051082">
    <property type="term" value="F:unfolded protein binding"/>
    <property type="evidence" value="ECO:0007669"/>
    <property type="project" value="InterPro"/>
</dbReference>
<keyword evidence="2 4" id="KW-0732">Signal</keyword>
<evidence type="ECO:0000256" key="1">
    <source>
        <dbReference type="ARBA" id="ARBA00009091"/>
    </source>
</evidence>
<dbReference type="KEGG" id="frx:F7310_00585"/>
<comment type="similarity">
    <text evidence="1">Belongs to the Skp family.</text>
</comment>
<feature type="compositionally biased region" description="Basic and acidic residues" evidence="3">
    <location>
        <begin position="79"/>
        <end position="103"/>
    </location>
</feature>
<dbReference type="EMBL" id="CP016796">
    <property type="protein sequence ID" value="API85940.1"/>
    <property type="molecule type" value="Genomic_DNA"/>
</dbReference>
<feature type="chain" id="PRO_5012611502" description="Outer membrane protein" evidence="4">
    <location>
        <begin position="24"/>
        <end position="179"/>
    </location>
</feature>
<feature type="region of interest" description="Disordered" evidence="3">
    <location>
        <begin position="72"/>
        <end position="108"/>
    </location>
</feature>
<dbReference type="SMART" id="SM00935">
    <property type="entry name" value="OmpH"/>
    <property type="match status" value="1"/>
</dbReference>
<dbReference type="AlphaFoldDB" id="A0A1L4BQ13"/>
<feature type="signal peptide" evidence="4">
    <location>
        <begin position="1"/>
        <end position="23"/>
    </location>
</feature>
<accession>A0A1L4BQ13</accession>
<dbReference type="Pfam" id="PF03938">
    <property type="entry name" value="OmpH"/>
    <property type="match status" value="1"/>
</dbReference>
<dbReference type="RefSeq" id="WP_072711142.1">
    <property type="nucleotide sequence ID" value="NZ_CP016796.1"/>
</dbReference>
<evidence type="ECO:0000313" key="6">
    <source>
        <dbReference type="Proteomes" id="UP000184222"/>
    </source>
</evidence>